<comment type="similarity">
    <text evidence="3">Belongs to the DegT/DnrJ/EryC1 family.</text>
</comment>
<dbReference type="AlphaFoldDB" id="A0A1J1LQE1"/>
<feature type="modified residue" description="N6-(pyridoxal phosphate)lysine" evidence="2">
    <location>
        <position position="181"/>
    </location>
</feature>
<evidence type="ECO:0000256" key="1">
    <source>
        <dbReference type="PIRSR" id="PIRSR000390-1"/>
    </source>
</evidence>
<evidence type="ECO:0000313" key="5">
    <source>
        <dbReference type="Proteomes" id="UP000184315"/>
    </source>
</evidence>
<dbReference type="InterPro" id="IPR000653">
    <property type="entry name" value="DegT/StrS_aminotransferase"/>
</dbReference>
<dbReference type="InterPro" id="IPR015424">
    <property type="entry name" value="PyrdxlP-dep_Trfase"/>
</dbReference>
<evidence type="ECO:0000256" key="3">
    <source>
        <dbReference type="RuleBase" id="RU004508"/>
    </source>
</evidence>
<keyword evidence="4" id="KW-0032">Aminotransferase</keyword>
<dbReference type="SUPFAM" id="SSF53383">
    <property type="entry name" value="PLP-dependent transferases"/>
    <property type="match status" value="1"/>
</dbReference>
<dbReference type="Proteomes" id="UP000184315">
    <property type="component" value="Unassembled WGS sequence"/>
</dbReference>
<dbReference type="PANTHER" id="PTHR30244:SF34">
    <property type="entry name" value="DTDP-4-AMINO-4,6-DIDEOXYGALACTOSE TRANSAMINASE"/>
    <property type="match status" value="1"/>
</dbReference>
<feature type="active site" description="Proton acceptor" evidence="1">
    <location>
        <position position="181"/>
    </location>
</feature>
<name>A0A1J1LQE1_9CYAN</name>
<keyword evidence="2 3" id="KW-0663">Pyridoxal phosphate</keyword>
<keyword evidence="4" id="KW-0808">Transferase</keyword>
<gene>
    <name evidence="4" type="ORF">PL9214650236</name>
</gene>
<dbReference type="GO" id="GO:0047310">
    <property type="term" value="F:glutamine-scyllo-inositol transaminase activity"/>
    <property type="evidence" value="ECO:0007669"/>
    <property type="project" value="UniProtKB-EC"/>
</dbReference>
<dbReference type="EMBL" id="CZDF01000172">
    <property type="protein sequence ID" value="CUR34797.1"/>
    <property type="molecule type" value="Genomic_DNA"/>
</dbReference>
<dbReference type="Gene3D" id="3.40.640.10">
    <property type="entry name" value="Type I PLP-dependent aspartate aminotransferase-like (Major domain)"/>
    <property type="match status" value="1"/>
</dbReference>
<organism evidence="4 5">
    <name type="scientific">Planktothrix tepida PCC 9214</name>
    <dbReference type="NCBI Taxonomy" id="671072"/>
    <lineage>
        <taxon>Bacteria</taxon>
        <taxon>Bacillati</taxon>
        <taxon>Cyanobacteriota</taxon>
        <taxon>Cyanophyceae</taxon>
        <taxon>Oscillatoriophycideae</taxon>
        <taxon>Oscillatoriales</taxon>
        <taxon>Microcoleaceae</taxon>
        <taxon>Planktothrix</taxon>
    </lineage>
</organism>
<protein>
    <submittedName>
        <fullName evidence="4">Putative uridine 5'-(Beta-1-threo-pentapyranosyl-4-ulose diphosphate) aminotransferase, PLP-dependent</fullName>
        <ecNumber evidence="4">2.6.1.50</ecNumber>
    </submittedName>
</protein>
<dbReference type="STRING" id="671072.PL9214650236"/>
<proteinExistence type="inferred from homology"/>
<dbReference type="InterPro" id="IPR015421">
    <property type="entry name" value="PyrdxlP-dep_Trfase_major"/>
</dbReference>
<reference evidence="5" key="1">
    <citation type="submission" date="2015-10" db="EMBL/GenBank/DDBJ databases">
        <authorList>
            <person name="Regsiter A."/>
            <person name="william w."/>
        </authorList>
    </citation>
    <scope>NUCLEOTIDE SEQUENCE [LARGE SCALE GENOMIC DNA]</scope>
</reference>
<dbReference type="Pfam" id="PF01041">
    <property type="entry name" value="DegT_DnrJ_EryC1"/>
    <property type="match status" value="1"/>
</dbReference>
<dbReference type="OrthoDB" id="9810913at2"/>
<dbReference type="Gene3D" id="3.90.1150.10">
    <property type="entry name" value="Aspartate Aminotransferase, domain 1"/>
    <property type="match status" value="1"/>
</dbReference>
<dbReference type="InterPro" id="IPR015422">
    <property type="entry name" value="PyrdxlP-dep_Trfase_small"/>
</dbReference>
<dbReference type="PANTHER" id="PTHR30244">
    <property type="entry name" value="TRANSAMINASE"/>
    <property type="match status" value="1"/>
</dbReference>
<sequence>MEIRLFKPCVGEEELAKIRDVFDRAWMGLGPLVSKFEQEWNTYIGTPSSVGVNSGTAALHLALTAFNFPEGSKVLVPALTFVATATAVLYNRLEPVFVDVDRETLSLSLDDLNQKVTKDCVAVMPVHLGGHPVPMDRLIAFAKEHHLAVIEDCAHTVGGIYQGKKLGTWGDIGCFSFEEKKCMTTGDGGMICSNNPELIEPLRANRWVGIDKDTWKRVADYTDAQVMSTRHWYYEVAVLGYKYNMNDLSAAIGLAQLQKIDWMNQRRCDIIQQYLDGINDCRNIQPLYPYDLKDSSYWIFGVRCAKRDDLILHLKQKGIATGVHYMPLPLHPLFKDYNSEIPVALEVWPTMLTLPLFPQLTEAEVDYVVNALCEFDQHY</sequence>
<evidence type="ECO:0000313" key="4">
    <source>
        <dbReference type="EMBL" id="CUR34797.1"/>
    </source>
</evidence>
<dbReference type="PIRSF" id="PIRSF000390">
    <property type="entry name" value="PLP_StrS"/>
    <property type="match status" value="1"/>
</dbReference>
<dbReference type="RefSeq" id="WP_072721565.1">
    <property type="nucleotide sequence ID" value="NZ_LN889813.1"/>
</dbReference>
<keyword evidence="5" id="KW-1185">Reference proteome</keyword>
<accession>A0A1J1LQE1</accession>
<evidence type="ECO:0000256" key="2">
    <source>
        <dbReference type="PIRSR" id="PIRSR000390-2"/>
    </source>
</evidence>
<dbReference type="GO" id="GO:0000271">
    <property type="term" value="P:polysaccharide biosynthetic process"/>
    <property type="evidence" value="ECO:0007669"/>
    <property type="project" value="TreeGrafter"/>
</dbReference>
<dbReference type="CDD" id="cd00616">
    <property type="entry name" value="AHBA_syn"/>
    <property type="match status" value="1"/>
</dbReference>
<dbReference type="GO" id="GO:0030170">
    <property type="term" value="F:pyridoxal phosphate binding"/>
    <property type="evidence" value="ECO:0007669"/>
    <property type="project" value="TreeGrafter"/>
</dbReference>
<dbReference type="EC" id="2.6.1.50" evidence="4"/>